<dbReference type="PIR" id="A45519">
    <property type="entry name" value="A45519"/>
</dbReference>
<proteinExistence type="evidence at transcript level"/>
<evidence type="ECO:0000256" key="2">
    <source>
        <dbReference type="ARBA" id="ARBA00004609"/>
    </source>
</evidence>
<evidence type="ECO:0000259" key="10">
    <source>
        <dbReference type="Pfam" id="PF13206"/>
    </source>
</evidence>
<reference evidence="11" key="1">
    <citation type="journal article" date="1990" name="Mol. Biochem. Parasitol.">
        <title>A retroposon in the 5' flank of a Trypanosoma brucei VSG gene lacks insertional terminal repeats.</title>
        <authorList>
            <person name="Smiley B.L."/>
            <person name="Aline R.F.Jr."/>
            <person name="Myler P.J."/>
            <person name="Stuart K.D."/>
        </authorList>
    </citation>
    <scope>NUCLEOTIDE SEQUENCE</scope>
</reference>
<feature type="domain" description="Trypanosome variant surface glycoprotein B-type N-terminal" evidence="10">
    <location>
        <begin position="10"/>
        <end position="112"/>
    </location>
</feature>
<evidence type="ECO:0000256" key="4">
    <source>
        <dbReference type="ARBA" id="ARBA00022622"/>
    </source>
</evidence>
<dbReference type="InterPro" id="IPR025932">
    <property type="entry name" value="Trypano_VSG_B_N_dom"/>
</dbReference>
<evidence type="ECO:0000256" key="8">
    <source>
        <dbReference type="ARBA" id="ARBA00023288"/>
    </source>
</evidence>
<feature type="non-terminal residue" evidence="11">
    <location>
        <position position="120"/>
    </location>
</feature>
<evidence type="ECO:0000256" key="5">
    <source>
        <dbReference type="ARBA" id="ARBA00022729"/>
    </source>
</evidence>
<keyword evidence="5 9" id="KW-0732">Signal</keyword>
<feature type="signal peptide" evidence="9">
    <location>
        <begin position="1"/>
        <end position="20"/>
    </location>
</feature>
<dbReference type="EMBL" id="M33486">
    <property type="protein sequence ID" value="AAA30307.1"/>
    <property type="molecule type" value="mRNA"/>
</dbReference>
<comment type="subcellular location">
    <subcellularLocation>
        <location evidence="2">Cell membrane</location>
        <topology evidence="2">Lipid-anchor</topology>
        <topology evidence="2">GPI-anchor</topology>
    </subcellularLocation>
</comment>
<comment type="function">
    <text evidence="1">VSG forms a coat on the surface of the parasite. The trypanosome evades the immune response of the host by expressing a series of antigenically distinct VSGs from an estimated 1000 VSG genes.</text>
</comment>
<dbReference type="GO" id="GO:0098552">
    <property type="term" value="C:side of membrane"/>
    <property type="evidence" value="ECO:0007669"/>
    <property type="project" value="UniProtKB-KW"/>
</dbReference>
<accession>Q26834</accession>
<keyword evidence="6" id="KW-0472">Membrane</keyword>
<name>Q26834_9TRYP</name>
<protein>
    <submittedName>
        <fullName evidence="11">Variant surface glycoprotein (VSG)</fullName>
    </submittedName>
</protein>
<keyword evidence="8" id="KW-0449">Lipoprotein</keyword>
<dbReference type="GO" id="GO:0005886">
    <property type="term" value="C:plasma membrane"/>
    <property type="evidence" value="ECO:0007669"/>
    <property type="project" value="UniProtKB-SubCell"/>
</dbReference>
<dbReference type="AlphaFoldDB" id="Q26834"/>
<evidence type="ECO:0000256" key="3">
    <source>
        <dbReference type="ARBA" id="ARBA00022475"/>
    </source>
</evidence>
<keyword evidence="3" id="KW-1003">Cell membrane</keyword>
<evidence type="ECO:0000256" key="1">
    <source>
        <dbReference type="ARBA" id="ARBA00002523"/>
    </source>
</evidence>
<sequence length="120" mass="12992">MQGTTLGLILAAALTREASGAITSGDNEAILMQLCHALQLADGTLKFEPAAGEEPSEPKDLYRLNMSLATHNWMSKFVKTGGTNKAIAAPLPTEIRDEEWKAKWTVWTEAAVHISDKANL</sequence>
<keyword evidence="4" id="KW-0336">GPI-anchor</keyword>
<feature type="chain" id="PRO_5004203099" evidence="9">
    <location>
        <begin position="21"/>
        <end position="120"/>
    </location>
</feature>
<evidence type="ECO:0000256" key="7">
    <source>
        <dbReference type="ARBA" id="ARBA00023180"/>
    </source>
</evidence>
<dbReference type="Pfam" id="PF13206">
    <property type="entry name" value="VSG_B"/>
    <property type="match status" value="1"/>
</dbReference>
<organism evidence="11">
    <name type="scientific">Trypanosoma brucei</name>
    <dbReference type="NCBI Taxonomy" id="5691"/>
    <lineage>
        <taxon>Eukaryota</taxon>
        <taxon>Discoba</taxon>
        <taxon>Euglenozoa</taxon>
        <taxon>Kinetoplastea</taxon>
        <taxon>Metakinetoplastina</taxon>
        <taxon>Trypanosomatida</taxon>
        <taxon>Trypanosomatidae</taxon>
        <taxon>Trypanosoma</taxon>
    </lineage>
</organism>
<evidence type="ECO:0000256" key="6">
    <source>
        <dbReference type="ARBA" id="ARBA00023136"/>
    </source>
</evidence>
<keyword evidence="7" id="KW-0325">Glycoprotein</keyword>
<evidence type="ECO:0000256" key="9">
    <source>
        <dbReference type="SAM" id="SignalP"/>
    </source>
</evidence>
<evidence type="ECO:0000313" key="11">
    <source>
        <dbReference type="EMBL" id="AAA30307.1"/>
    </source>
</evidence>